<reference evidence="11" key="1">
    <citation type="journal article" date="2019" name="Int. J. Syst. Evol. Microbiol.">
        <title>The Global Catalogue of Microorganisms (GCM) 10K type strain sequencing project: providing services to taxonomists for standard genome sequencing and annotation.</title>
        <authorList>
            <consortium name="The Broad Institute Genomics Platform"/>
            <consortium name="The Broad Institute Genome Sequencing Center for Infectious Disease"/>
            <person name="Wu L."/>
            <person name="Ma J."/>
        </authorList>
    </citation>
    <scope>NUCLEOTIDE SEQUENCE [LARGE SCALE GENOMIC DNA]</scope>
    <source>
        <strain evidence="11">CCUG 50213</strain>
    </source>
</reference>
<dbReference type="EMBL" id="JBHTLY010000002">
    <property type="protein sequence ID" value="MFD1201200.1"/>
    <property type="molecule type" value="Genomic_DNA"/>
</dbReference>
<feature type="transmembrane region" description="Helical" evidence="9">
    <location>
        <begin position="20"/>
        <end position="40"/>
    </location>
</feature>
<evidence type="ECO:0000256" key="7">
    <source>
        <dbReference type="ARBA" id="ARBA00023136"/>
    </source>
</evidence>
<evidence type="ECO:0000256" key="2">
    <source>
        <dbReference type="ARBA" id="ARBA00010692"/>
    </source>
</evidence>
<evidence type="ECO:0000256" key="4">
    <source>
        <dbReference type="ARBA" id="ARBA00022475"/>
    </source>
</evidence>
<feature type="transmembrane region" description="Helical" evidence="9">
    <location>
        <begin position="97"/>
        <end position="115"/>
    </location>
</feature>
<evidence type="ECO:0000313" key="10">
    <source>
        <dbReference type="EMBL" id="MFD1201200.1"/>
    </source>
</evidence>
<name>A0ABW3TKT7_9MICO</name>
<evidence type="ECO:0000256" key="5">
    <source>
        <dbReference type="ARBA" id="ARBA00022692"/>
    </source>
</evidence>
<accession>A0ABW3TKT7</accession>
<evidence type="ECO:0000256" key="3">
    <source>
        <dbReference type="ARBA" id="ARBA00022448"/>
    </source>
</evidence>
<dbReference type="PANTHER" id="PTHR34295">
    <property type="entry name" value="BIOTIN TRANSPORTER BIOY"/>
    <property type="match status" value="1"/>
</dbReference>
<keyword evidence="11" id="KW-1185">Reference proteome</keyword>
<dbReference type="InterPro" id="IPR003784">
    <property type="entry name" value="BioY"/>
</dbReference>
<proteinExistence type="inferred from homology"/>
<feature type="transmembrane region" description="Helical" evidence="9">
    <location>
        <begin position="70"/>
        <end position="91"/>
    </location>
</feature>
<evidence type="ECO:0000256" key="1">
    <source>
        <dbReference type="ARBA" id="ARBA00004651"/>
    </source>
</evidence>
<dbReference type="Proteomes" id="UP001597181">
    <property type="component" value="Unassembled WGS sequence"/>
</dbReference>
<evidence type="ECO:0000256" key="6">
    <source>
        <dbReference type="ARBA" id="ARBA00022989"/>
    </source>
</evidence>
<comment type="caution">
    <text evidence="10">The sequence shown here is derived from an EMBL/GenBank/DDBJ whole genome shotgun (WGS) entry which is preliminary data.</text>
</comment>
<keyword evidence="5 9" id="KW-0812">Transmembrane</keyword>
<dbReference type="Pfam" id="PF02632">
    <property type="entry name" value="BioY"/>
    <property type="match status" value="1"/>
</dbReference>
<keyword evidence="3 8" id="KW-0813">Transport</keyword>
<sequence>MTATPSTTPARRRRSTTTDLALIASFAALIGACSLLPAIPIGVVPITLQTFAVILAGAVLGSTRGALAALLWLAVGLIGLPVFTGGGAGLAPLASPSVGYLVSFPIAAFVTGFIVERLPRGRIATSVPLILLAGAAASILVVYPLGALGMAWRAGLTLPEAFTFGLTFLPGDLLKDLLAAIVATSVHRAFPALLPRRGRAAARAAQRAEATPAAAA</sequence>
<keyword evidence="6 9" id="KW-1133">Transmembrane helix</keyword>
<dbReference type="Gene3D" id="1.10.1760.20">
    <property type="match status" value="1"/>
</dbReference>
<dbReference type="PANTHER" id="PTHR34295:SF4">
    <property type="entry name" value="BIOTIN TRANSPORTER BIOY-RELATED"/>
    <property type="match status" value="1"/>
</dbReference>
<organism evidence="10 11">
    <name type="scientific">Leucobacter albus</name>
    <dbReference type="NCBI Taxonomy" id="272210"/>
    <lineage>
        <taxon>Bacteria</taxon>
        <taxon>Bacillati</taxon>
        <taxon>Actinomycetota</taxon>
        <taxon>Actinomycetes</taxon>
        <taxon>Micrococcales</taxon>
        <taxon>Microbacteriaceae</taxon>
        <taxon>Leucobacter</taxon>
    </lineage>
</organism>
<comment type="subcellular location">
    <subcellularLocation>
        <location evidence="1 8">Cell membrane</location>
        <topology evidence="1 8">Multi-pass membrane protein</topology>
    </subcellularLocation>
</comment>
<evidence type="ECO:0000313" key="11">
    <source>
        <dbReference type="Proteomes" id="UP001597181"/>
    </source>
</evidence>
<dbReference type="RefSeq" id="WP_343957189.1">
    <property type="nucleotide sequence ID" value="NZ_BAAAKZ010000001.1"/>
</dbReference>
<dbReference type="PIRSF" id="PIRSF016661">
    <property type="entry name" value="BioY"/>
    <property type="match status" value="1"/>
</dbReference>
<keyword evidence="7 8" id="KW-0472">Membrane</keyword>
<evidence type="ECO:0000256" key="8">
    <source>
        <dbReference type="PIRNR" id="PIRNR016661"/>
    </source>
</evidence>
<gene>
    <name evidence="10" type="ORF">ACFQ3U_04765</name>
</gene>
<evidence type="ECO:0000256" key="9">
    <source>
        <dbReference type="SAM" id="Phobius"/>
    </source>
</evidence>
<protein>
    <recommendedName>
        <fullName evidence="8">Biotin transporter</fullName>
    </recommendedName>
</protein>
<feature type="transmembrane region" description="Helical" evidence="9">
    <location>
        <begin position="46"/>
        <end position="63"/>
    </location>
</feature>
<keyword evidence="4 8" id="KW-1003">Cell membrane</keyword>
<comment type="similarity">
    <text evidence="2 8">Belongs to the BioY family.</text>
</comment>
<feature type="transmembrane region" description="Helical" evidence="9">
    <location>
        <begin position="127"/>
        <end position="152"/>
    </location>
</feature>